<dbReference type="AlphaFoldDB" id="A0A2R3Z6R9"/>
<dbReference type="Proteomes" id="UP000241507">
    <property type="component" value="Chromosome"/>
</dbReference>
<reference evidence="2" key="1">
    <citation type="submission" date="2018-03" db="EMBL/GenBank/DDBJ databases">
        <title>Gramella fulva sp. nov., isolated from a dry surface of tidal flat.</title>
        <authorList>
            <person name="Hwang S.H."/>
            <person name="Hwang W.M."/>
            <person name="Kang K."/>
            <person name="Ahn T.-Y."/>
        </authorList>
    </citation>
    <scope>NUCLEOTIDE SEQUENCE [LARGE SCALE GENOMIC DNA]</scope>
    <source>
        <strain evidence="2">SH35</strain>
    </source>
</reference>
<evidence type="ECO:0000313" key="1">
    <source>
        <dbReference type="EMBL" id="AVR45983.1"/>
    </source>
</evidence>
<name>A0A2R3Z6R9_9FLAO</name>
<protein>
    <submittedName>
        <fullName evidence="1">Uncharacterized protein</fullName>
    </submittedName>
</protein>
<dbReference type="RefSeq" id="WP_107012758.1">
    <property type="nucleotide sequence ID" value="NZ_CP028136.1"/>
</dbReference>
<proteinExistence type="predicted"/>
<dbReference type="OrthoDB" id="2083283at2"/>
<gene>
    <name evidence="1" type="ORF">C7S20_12365</name>
</gene>
<accession>A0A2R3Z6R9</accession>
<keyword evidence="2" id="KW-1185">Reference proteome</keyword>
<evidence type="ECO:0000313" key="2">
    <source>
        <dbReference type="Proteomes" id="UP000241507"/>
    </source>
</evidence>
<sequence length="62" mass="7288">MSKSLYRPHESRENTVLFPAFKERVSKNEYDALGEDFEKKEHVKFGEDGFDHIVTEVAEIEK</sequence>
<organism evidence="1 2">
    <name type="scientific">Christiangramia fulva</name>
    <dbReference type="NCBI Taxonomy" id="2126553"/>
    <lineage>
        <taxon>Bacteria</taxon>
        <taxon>Pseudomonadati</taxon>
        <taxon>Bacteroidota</taxon>
        <taxon>Flavobacteriia</taxon>
        <taxon>Flavobacteriales</taxon>
        <taxon>Flavobacteriaceae</taxon>
        <taxon>Christiangramia</taxon>
    </lineage>
</organism>
<dbReference type="KEGG" id="grs:C7S20_12365"/>
<dbReference type="EMBL" id="CP028136">
    <property type="protein sequence ID" value="AVR45983.1"/>
    <property type="molecule type" value="Genomic_DNA"/>
</dbReference>